<accession>A0A1G2V8W5</accession>
<sequence length="169" mass="19641">MREDKAKIENLVLHFGNVGMLHLGKKKLAKLLYFVDFTSYEMLNHPITGLKYEKRQYGPMPVAKIYYKYLNNLESSGKIKIGPPNEDKRPQSIISLQEPDYSVFDEEEKKIIFDLTDKFKHQLAGEVESLAKAEPPYKMVKEGEEIPYHLAFYRNSFDEVTLDEENSST</sequence>
<proteinExistence type="predicted"/>
<dbReference type="EMBL" id="MHWZ01000007">
    <property type="protein sequence ID" value="OHB18078.1"/>
    <property type="molecule type" value="Genomic_DNA"/>
</dbReference>
<protein>
    <recommendedName>
        <fullName evidence="1">Antitoxin SocA-like Panacea domain-containing protein</fullName>
    </recommendedName>
</protein>
<dbReference type="InterPro" id="IPR025272">
    <property type="entry name" value="SocA_Panacea"/>
</dbReference>
<dbReference type="Proteomes" id="UP000176868">
    <property type="component" value="Unassembled WGS sequence"/>
</dbReference>
<dbReference type="AlphaFoldDB" id="A0A1G2V8W5"/>
<gene>
    <name evidence="2" type="ORF">A2544_00585</name>
</gene>
<dbReference type="Pfam" id="PF13274">
    <property type="entry name" value="SocA_Panacea"/>
    <property type="match status" value="1"/>
</dbReference>
<reference evidence="2 3" key="1">
    <citation type="journal article" date="2016" name="Nat. Commun.">
        <title>Thousands of microbial genomes shed light on interconnected biogeochemical processes in an aquifer system.</title>
        <authorList>
            <person name="Anantharaman K."/>
            <person name="Brown C.T."/>
            <person name="Hug L.A."/>
            <person name="Sharon I."/>
            <person name="Castelle C.J."/>
            <person name="Probst A.J."/>
            <person name="Thomas B.C."/>
            <person name="Singh A."/>
            <person name="Wilkins M.J."/>
            <person name="Karaoz U."/>
            <person name="Brodie E.L."/>
            <person name="Williams K.H."/>
            <person name="Hubbard S.S."/>
            <person name="Banfield J.F."/>
        </authorList>
    </citation>
    <scope>NUCLEOTIDE SEQUENCE [LARGE SCALE GENOMIC DNA]</scope>
</reference>
<evidence type="ECO:0000259" key="1">
    <source>
        <dbReference type="Pfam" id="PF13274"/>
    </source>
</evidence>
<feature type="domain" description="Antitoxin SocA-like Panacea" evidence="1">
    <location>
        <begin position="28"/>
        <end position="135"/>
    </location>
</feature>
<comment type="caution">
    <text evidence="2">The sequence shown here is derived from an EMBL/GenBank/DDBJ whole genome shotgun (WGS) entry which is preliminary data.</text>
</comment>
<evidence type="ECO:0000313" key="2">
    <source>
        <dbReference type="EMBL" id="OHB18078.1"/>
    </source>
</evidence>
<dbReference type="STRING" id="1802782.A2544_00585"/>
<evidence type="ECO:0000313" key="3">
    <source>
        <dbReference type="Proteomes" id="UP000176868"/>
    </source>
</evidence>
<name>A0A1G2V8W5_9BACT</name>
<organism evidence="2 3">
    <name type="scientific">Candidatus Zambryskibacteria bacterium RIFOXYD2_FULL_43_10</name>
    <dbReference type="NCBI Taxonomy" id="1802782"/>
    <lineage>
        <taxon>Bacteria</taxon>
        <taxon>Candidatus Zambryskiibacteriota</taxon>
    </lineage>
</organism>